<evidence type="ECO:0000259" key="1">
    <source>
        <dbReference type="Pfam" id="PF01755"/>
    </source>
</evidence>
<reference evidence="3" key="1">
    <citation type="journal article" date="2019" name="Int. J. Syst. Evol. Microbiol.">
        <title>The Global Catalogue of Microorganisms (GCM) 10K type strain sequencing project: providing services to taxonomists for standard genome sequencing and annotation.</title>
        <authorList>
            <consortium name="The Broad Institute Genomics Platform"/>
            <consortium name="The Broad Institute Genome Sequencing Center for Infectious Disease"/>
            <person name="Wu L."/>
            <person name="Ma J."/>
        </authorList>
    </citation>
    <scope>NUCLEOTIDE SEQUENCE [LARGE SCALE GENOMIC DNA]</scope>
    <source>
        <strain evidence="3">KCTC 42281</strain>
    </source>
</reference>
<accession>A0ABV7X095</accession>
<dbReference type="Pfam" id="PF01755">
    <property type="entry name" value="Glyco_transf_25"/>
    <property type="match status" value="1"/>
</dbReference>
<name>A0ABV7X095_9HYPH</name>
<keyword evidence="3" id="KW-1185">Reference proteome</keyword>
<dbReference type="Proteomes" id="UP001595613">
    <property type="component" value="Unassembled WGS sequence"/>
</dbReference>
<dbReference type="RefSeq" id="WP_380095916.1">
    <property type="nucleotide sequence ID" value="NZ_JBHRYD010000001.1"/>
</dbReference>
<evidence type="ECO:0000313" key="2">
    <source>
        <dbReference type="EMBL" id="MFC3703933.1"/>
    </source>
</evidence>
<dbReference type="InterPro" id="IPR002654">
    <property type="entry name" value="Glyco_trans_25"/>
</dbReference>
<dbReference type="EMBL" id="JBHRYD010000001">
    <property type="protein sequence ID" value="MFC3703933.1"/>
    <property type="molecule type" value="Genomic_DNA"/>
</dbReference>
<gene>
    <name evidence="2" type="ORF">ACFOOL_04110</name>
</gene>
<organism evidence="2 3">
    <name type="scientific">Devosia honganensis</name>
    <dbReference type="NCBI Taxonomy" id="1610527"/>
    <lineage>
        <taxon>Bacteria</taxon>
        <taxon>Pseudomonadati</taxon>
        <taxon>Pseudomonadota</taxon>
        <taxon>Alphaproteobacteria</taxon>
        <taxon>Hyphomicrobiales</taxon>
        <taxon>Devosiaceae</taxon>
        <taxon>Devosia</taxon>
    </lineage>
</organism>
<evidence type="ECO:0000313" key="3">
    <source>
        <dbReference type="Proteomes" id="UP001595613"/>
    </source>
</evidence>
<sequence length="274" mass="31120">MNLNKRTDRRIQMERQLEKLALCATRIPAVEPAELTQEQRQFCKRSFQTPDPIIDLELCCNLSHKRALQTFLTTKADFAVIFEDDAIVADDLPELINTIDASGMKCDLLRIETFLDRCHFGVTARAHFGRYAAHTMHGYTWGTAGYVINRKAAQIYLDTPKMLGIIADRALWRRFPDATGIKTLQLIPAPVAQQDRFPFSQGNSDSDIEPHRKPVYKNIEKNEPVLAMLQRFWRDEVTIALPGLISRGLKKSTRGIVPFSGHYEPAKPAVTRAI</sequence>
<proteinExistence type="predicted"/>
<protein>
    <submittedName>
        <fullName evidence="2">Glycosyltransferase family 25 protein</fullName>
    </submittedName>
</protein>
<dbReference type="CDD" id="cd06532">
    <property type="entry name" value="Glyco_transf_25"/>
    <property type="match status" value="1"/>
</dbReference>
<comment type="caution">
    <text evidence="2">The sequence shown here is derived from an EMBL/GenBank/DDBJ whole genome shotgun (WGS) entry which is preliminary data.</text>
</comment>
<feature type="domain" description="Glycosyl transferase family 25" evidence="1">
    <location>
        <begin position="2"/>
        <end position="164"/>
    </location>
</feature>